<comment type="caution">
    <text evidence="1">The sequence shown here is derived from an EMBL/GenBank/DDBJ whole genome shotgun (WGS) entry which is preliminary data.</text>
</comment>
<protein>
    <submittedName>
        <fullName evidence="1">Unnamed protein product</fullName>
    </submittedName>
</protein>
<evidence type="ECO:0000313" key="1">
    <source>
        <dbReference type="EMBL" id="GMF05747.1"/>
    </source>
</evidence>
<evidence type="ECO:0000313" key="2">
    <source>
        <dbReference type="Proteomes" id="UP001165064"/>
    </source>
</evidence>
<keyword evidence="2" id="KW-1185">Reference proteome</keyword>
<proteinExistence type="predicted"/>
<gene>
    <name evidence="1" type="ORF">Amon02_001244600</name>
</gene>
<name>A0ACB5U9J6_AMBMO</name>
<sequence>MKLNHTQVKNYVEAAKWYQAALDNHSSNKGIWRDLSTMQSQNRDYKNLPKSRLEVLEEQGGYRCNWTGAALAHYLNGEYDAAEKVLTQIESAVKGNLGENDMYEHSECLLLKNKIIADSGDYAGALENLDKLVEEGEVRDGTALLEYKALYFEKLGGDQEASKIYRQLLKRNPDNVDYYHSLERTLGTVNKPAALRLALYEKLARFYPRSDPPKFIPLTFLKGDVFEKKLKEYILGQLKRGVPSTFVNVKPLYKRKSNIPVIFKIVNEFYKSEENTDPLVHTWTAYFLAQHYYR</sequence>
<dbReference type="Proteomes" id="UP001165064">
    <property type="component" value="Unassembled WGS sequence"/>
</dbReference>
<reference evidence="1" key="1">
    <citation type="submission" date="2023-04" db="EMBL/GenBank/DDBJ databases">
        <title>Ambrosiozyma monospora NBRC 10751.</title>
        <authorList>
            <person name="Ichikawa N."/>
            <person name="Sato H."/>
            <person name="Tonouchi N."/>
        </authorList>
    </citation>
    <scope>NUCLEOTIDE SEQUENCE</scope>
    <source>
        <strain evidence="1">NBRC 10751</strain>
    </source>
</reference>
<organism evidence="1 2">
    <name type="scientific">Ambrosiozyma monospora</name>
    <name type="common">Yeast</name>
    <name type="synonym">Endomycopsis monosporus</name>
    <dbReference type="NCBI Taxonomy" id="43982"/>
    <lineage>
        <taxon>Eukaryota</taxon>
        <taxon>Fungi</taxon>
        <taxon>Dikarya</taxon>
        <taxon>Ascomycota</taxon>
        <taxon>Saccharomycotina</taxon>
        <taxon>Pichiomycetes</taxon>
        <taxon>Pichiales</taxon>
        <taxon>Pichiaceae</taxon>
        <taxon>Ambrosiozyma</taxon>
    </lineage>
</organism>
<dbReference type="EMBL" id="BSXS01014624">
    <property type="protein sequence ID" value="GMF05747.1"/>
    <property type="molecule type" value="Genomic_DNA"/>
</dbReference>
<accession>A0ACB5U9J6</accession>